<accession>A0ABP0ESM7</accession>
<evidence type="ECO:0000313" key="2">
    <source>
        <dbReference type="Proteomes" id="UP001314181"/>
    </source>
</evidence>
<evidence type="ECO:0000313" key="1">
    <source>
        <dbReference type="EMBL" id="CAK8162728.1"/>
    </source>
</evidence>
<reference evidence="1 2" key="1">
    <citation type="submission" date="2024-01" db="EMBL/GenBank/DDBJ databases">
        <authorList>
            <person name="Kunselman E."/>
        </authorList>
    </citation>
    <scope>NUCLEOTIDE SEQUENCE [LARGE SCALE GENOMIC DNA]</scope>
    <source>
        <strain evidence="1">2 abalone samples</strain>
    </source>
</reference>
<dbReference type="Proteomes" id="UP001314181">
    <property type="component" value="Unassembled WGS sequence"/>
</dbReference>
<sequence>MLINYIEHIANSHTTLQTLNIRLAINVYYVYNKIIQVKYTQLAVQSSIRDCSQ</sequence>
<protein>
    <submittedName>
        <fullName evidence="1">Uncharacterized protein</fullName>
    </submittedName>
</protein>
<gene>
    <name evidence="1" type="ORF">CAXC1_220033</name>
</gene>
<organism evidence="1 2">
    <name type="scientific">Candidatus Xenohaliotis californiensis</name>
    <dbReference type="NCBI Taxonomy" id="84677"/>
    <lineage>
        <taxon>Bacteria</taxon>
        <taxon>Pseudomonadati</taxon>
        <taxon>Pseudomonadota</taxon>
        <taxon>Alphaproteobacteria</taxon>
        <taxon>Rickettsiales</taxon>
        <taxon>Anaplasmataceae</taxon>
        <taxon>Candidatus Xenohaliotis</taxon>
    </lineage>
</organism>
<comment type="caution">
    <text evidence="1">The sequence shown here is derived from an EMBL/GenBank/DDBJ whole genome shotgun (WGS) entry which is preliminary data.</text>
</comment>
<dbReference type="EMBL" id="CAWVOK010000014">
    <property type="protein sequence ID" value="CAK8162728.1"/>
    <property type="molecule type" value="Genomic_DNA"/>
</dbReference>
<keyword evidence="2" id="KW-1185">Reference proteome</keyword>
<proteinExistence type="predicted"/>
<name>A0ABP0ESM7_9RICK</name>